<comment type="caution">
    <text evidence="2">The sequence shown here is derived from an EMBL/GenBank/DDBJ whole genome shotgun (WGS) entry which is preliminary data.</text>
</comment>
<dbReference type="PROSITE" id="PS51257">
    <property type="entry name" value="PROKAR_LIPOPROTEIN"/>
    <property type="match status" value="1"/>
</dbReference>
<sequence length="188" mass="19009">MKTKAAAWAGLATIGLSLGLAACDRAGGRSDAPPSASAPAEAWAGKDVVLYLPDPVMKKRVEVSVLSPYVQAAGTAAEGAVRAAPVQPGASGMLLLMVKPGGRARAWVVTGEPAPSPETVAAVVKAVESLPAPAVREGPILVGIGFDAWGGGPPPAGASPPIPRDWYGHFAKDGGLLDDAFMARVWPD</sequence>
<name>A0ABV2RFR6_9CAUL</name>
<evidence type="ECO:0000313" key="3">
    <source>
        <dbReference type="Proteomes" id="UP001549313"/>
    </source>
</evidence>
<dbReference type="RefSeq" id="WP_354090400.1">
    <property type="nucleotide sequence ID" value="NZ_JBEPTF010000006.1"/>
</dbReference>
<feature type="signal peptide" evidence="1">
    <location>
        <begin position="1"/>
        <end position="22"/>
    </location>
</feature>
<evidence type="ECO:0000313" key="2">
    <source>
        <dbReference type="EMBL" id="MET4685431.1"/>
    </source>
</evidence>
<evidence type="ECO:0000256" key="1">
    <source>
        <dbReference type="SAM" id="SignalP"/>
    </source>
</evidence>
<accession>A0ABV2RFR6</accession>
<dbReference type="Proteomes" id="UP001549313">
    <property type="component" value="Unassembled WGS sequence"/>
</dbReference>
<protein>
    <submittedName>
        <fullName evidence="2">Uncharacterized protein</fullName>
    </submittedName>
</protein>
<gene>
    <name evidence="2" type="ORF">ABIE19_003382</name>
</gene>
<feature type="chain" id="PRO_5046475250" evidence="1">
    <location>
        <begin position="23"/>
        <end position="188"/>
    </location>
</feature>
<dbReference type="EMBL" id="JBEPTF010000006">
    <property type="protein sequence ID" value="MET4685431.1"/>
    <property type="molecule type" value="Genomic_DNA"/>
</dbReference>
<proteinExistence type="predicted"/>
<reference evidence="2 3" key="1">
    <citation type="submission" date="2024-06" db="EMBL/GenBank/DDBJ databases">
        <title>Sorghum-associated microbial communities from plants grown in Nebraska, USA.</title>
        <authorList>
            <person name="Schachtman D."/>
        </authorList>
    </citation>
    <scope>NUCLEOTIDE SEQUENCE [LARGE SCALE GENOMIC DNA]</scope>
    <source>
        <strain evidence="2 3">2814</strain>
    </source>
</reference>
<keyword evidence="3" id="KW-1185">Reference proteome</keyword>
<keyword evidence="1" id="KW-0732">Signal</keyword>
<organism evidence="2 3">
    <name type="scientific">Brevundimonas faecalis</name>
    <dbReference type="NCBI Taxonomy" id="947378"/>
    <lineage>
        <taxon>Bacteria</taxon>
        <taxon>Pseudomonadati</taxon>
        <taxon>Pseudomonadota</taxon>
        <taxon>Alphaproteobacteria</taxon>
        <taxon>Caulobacterales</taxon>
        <taxon>Caulobacteraceae</taxon>
        <taxon>Brevundimonas</taxon>
    </lineage>
</organism>